<protein>
    <recommendedName>
        <fullName evidence="3">YCII-related domain-containing protein</fullName>
    </recommendedName>
</protein>
<reference evidence="1 2" key="1">
    <citation type="submission" date="2021-03" db="EMBL/GenBank/DDBJ databases">
        <title>Assistant Professor.</title>
        <authorList>
            <person name="Huq M.A."/>
        </authorList>
    </citation>
    <scope>NUCLEOTIDE SEQUENCE [LARGE SCALE GENOMIC DNA]</scope>
    <source>
        <strain evidence="1 2">MAH-29</strain>
    </source>
</reference>
<sequence length="126" mass="14190">MATEFMLYIRNAGDAKANLSANEHLTFIKQCEVYIELLKTSRKLIAAQPLLREGCVISKADNTWNTTIIDPTKEIQVGYYHIQADSVEEAIAIAKQNPEFAFVPTASIEIRPVKTKEAQTNFVYPK</sequence>
<evidence type="ECO:0000313" key="1">
    <source>
        <dbReference type="EMBL" id="MBO9204294.1"/>
    </source>
</evidence>
<dbReference type="SUPFAM" id="SSF54909">
    <property type="entry name" value="Dimeric alpha+beta barrel"/>
    <property type="match status" value="1"/>
</dbReference>
<accession>A0ABS3Z2E0</accession>
<keyword evidence="2" id="KW-1185">Reference proteome</keyword>
<proteinExistence type="predicted"/>
<evidence type="ECO:0008006" key="3">
    <source>
        <dbReference type="Google" id="ProtNLM"/>
    </source>
</evidence>
<dbReference type="InterPro" id="IPR011008">
    <property type="entry name" value="Dimeric_a/b-barrel"/>
</dbReference>
<organism evidence="1 2">
    <name type="scientific">Niastella soli</name>
    <dbReference type="NCBI Taxonomy" id="2821487"/>
    <lineage>
        <taxon>Bacteria</taxon>
        <taxon>Pseudomonadati</taxon>
        <taxon>Bacteroidota</taxon>
        <taxon>Chitinophagia</taxon>
        <taxon>Chitinophagales</taxon>
        <taxon>Chitinophagaceae</taxon>
        <taxon>Niastella</taxon>
    </lineage>
</organism>
<dbReference type="EMBL" id="JAGHKO010000011">
    <property type="protein sequence ID" value="MBO9204294.1"/>
    <property type="molecule type" value="Genomic_DNA"/>
</dbReference>
<name>A0ABS3Z2E0_9BACT</name>
<dbReference type="Gene3D" id="3.30.70.1060">
    <property type="entry name" value="Dimeric alpha+beta barrel"/>
    <property type="match status" value="1"/>
</dbReference>
<comment type="caution">
    <text evidence="1">The sequence shown here is derived from an EMBL/GenBank/DDBJ whole genome shotgun (WGS) entry which is preliminary data.</text>
</comment>
<evidence type="ECO:0000313" key="2">
    <source>
        <dbReference type="Proteomes" id="UP000677244"/>
    </source>
</evidence>
<gene>
    <name evidence="1" type="ORF">J7I42_28660</name>
</gene>
<dbReference type="Proteomes" id="UP000677244">
    <property type="component" value="Unassembled WGS sequence"/>
</dbReference>
<dbReference type="RefSeq" id="WP_209142719.1">
    <property type="nucleotide sequence ID" value="NZ_JAGHKO010000011.1"/>
</dbReference>